<accession>A0A4U1JIG7</accession>
<evidence type="ECO:0000313" key="3">
    <source>
        <dbReference type="Proteomes" id="UP000309215"/>
    </source>
</evidence>
<gene>
    <name evidence="2" type="ORF">E8A74_04865</name>
</gene>
<keyword evidence="1" id="KW-0175">Coiled coil</keyword>
<name>A0A4U1JIG7_9BACT</name>
<dbReference type="RefSeq" id="WP_136927733.1">
    <property type="nucleotide sequence ID" value="NZ_SSMQ01000003.1"/>
</dbReference>
<dbReference type="EMBL" id="SSMQ01000003">
    <property type="protein sequence ID" value="TKD12433.1"/>
    <property type="molecule type" value="Genomic_DNA"/>
</dbReference>
<keyword evidence="3" id="KW-1185">Reference proteome</keyword>
<dbReference type="OrthoDB" id="5507125at2"/>
<evidence type="ECO:0000313" key="2">
    <source>
        <dbReference type="EMBL" id="TKD12433.1"/>
    </source>
</evidence>
<reference evidence="2 3" key="1">
    <citation type="submission" date="2019-04" db="EMBL/GenBank/DDBJ databases">
        <authorList>
            <person name="Li Y."/>
            <person name="Wang J."/>
        </authorList>
    </citation>
    <scope>NUCLEOTIDE SEQUENCE [LARGE SCALE GENOMIC DNA]</scope>
    <source>
        <strain evidence="2 3">DSM 14668</strain>
    </source>
</reference>
<comment type="caution">
    <text evidence="2">The sequence shown here is derived from an EMBL/GenBank/DDBJ whole genome shotgun (WGS) entry which is preliminary data.</text>
</comment>
<proteinExistence type="predicted"/>
<evidence type="ECO:0000256" key="1">
    <source>
        <dbReference type="SAM" id="Coils"/>
    </source>
</evidence>
<dbReference type="AlphaFoldDB" id="A0A4U1JIG7"/>
<sequence>MAARIIAYRIGLFTLLRELQYTLSRAKEEPLAVGYVPGFQALRDDWKLILLEEIDMLDILAQAQAAVDKADGGLDGFAGRVSRTVDESTSGNTRKQLRTALFKNKPLAKFRRPVLGGQLASMSDWAETLAKCGVPALIAMAPEAEMLVAAGEDAENQRKSAQSSNRNFRDVGHRKQFIDKVNAARKEAHGGLAKLPFEHPALPRDFAEGFFYSEPPRDEEETIDEVKTSIAELTAQLEERQALLKKLEEEAEAEARADEERLAKAQIAEELEAQAKALLEKAAALKAQAKK</sequence>
<organism evidence="2 3">
    <name type="scientific">Polyangium fumosum</name>
    <dbReference type="NCBI Taxonomy" id="889272"/>
    <lineage>
        <taxon>Bacteria</taxon>
        <taxon>Pseudomonadati</taxon>
        <taxon>Myxococcota</taxon>
        <taxon>Polyangia</taxon>
        <taxon>Polyangiales</taxon>
        <taxon>Polyangiaceae</taxon>
        <taxon>Polyangium</taxon>
    </lineage>
</organism>
<dbReference type="Proteomes" id="UP000309215">
    <property type="component" value="Unassembled WGS sequence"/>
</dbReference>
<feature type="coiled-coil region" evidence="1">
    <location>
        <begin position="223"/>
        <end position="288"/>
    </location>
</feature>
<protein>
    <submittedName>
        <fullName evidence="2">Uncharacterized protein</fullName>
    </submittedName>
</protein>